<dbReference type="PROSITE" id="PS51826">
    <property type="entry name" value="PSBD"/>
    <property type="match status" value="1"/>
</dbReference>
<dbReference type="Pfam" id="PF00364">
    <property type="entry name" value="Biotin_lipoyl"/>
    <property type="match status" value="2"/>
</dbReference>
<evidence type="ECO:0000256" key="5">
    <source>
        <dbReference type="ARBA" id="ARBA00022823"/>
    </source>
</evidence>
<dbReference type="Proteomes" id="UP000290172">
    <property type="component" value="Unassembled WGS sequence"/>
</dbReference>
<dbReference type="SUPFAM" id="SSF47005">
    <property type="entry name" value="Peripheral subunit-binding domain of 2-oxo acid dehydrogenase complex"/>
    <property type="match status" value="1"/>
</dbReference>
<feature type="region of interest" description="Disordered" evidence="10">
    <location>
        <begin position="79"/>
        <end position="115"/>
    </location>
</feature>
<dbReference type="PANTHER" id="PTHR43178">
    <property type="entry name" value="DIHYDROLIPOAMIDE ACETYLTRANSFERASE COMPONENT OF PYRUVATE DEHYDROGENASE COMPLEX"/>
    <property type="match status" value="1"/>
</dbReference>
<gene>
    <name evidence="13" type="primary">aceF</name>
    <name evidence="13" type="ORF">CRV08_01875</name>
</gene>
<dbReference type="InterPro" id="IPR050743">
    <property type="entry name" value="2-oxoacid_DH_E2_comp"/>
</dbReference>
<dbReference type="Pfam" id="PF00198">
    <property type="entry name" value="2-oxoacid_dh"/>
    <property type="match status" value="1"/>
</dbReference>
<dbReference type="Gene3D" id="2.40.50.100">
    <property type="match status" value="2"/>
</dbReference>
<dbReference type="GO" id="GO:0045254">
    <property type="term" value="C:pyruvate dehydrogenase complex"/>
    <property type="evidence" value="ECO:0007669"/>
    <property type="project" value="UniProtKB-UniRule"/>
</dbReference>
<keyword evidence="6 9" id="KW-0012">Acyltransferase</keyword>
<evidence type="ECO:0000313" key="13">
    <source>
        <dbReference type="EMBL" id="RXJ70338.1"/>
    </source>
</evidence>
<comment type="cofactor">
    <cofactor evidence="9">
        <name>(R)-lipoate</name>
        <dbReference type="ChEBI" id="CHEBI:83088"/>
    </cofactor>
    <text evidence="9">Binds 2 lipoyl cofactors covalently.</text>
</comment>
<comment type="subunit">
    <text evidence="2 9">Forms a 24-polypeptide structural core with octahedral symmetry.</text>
</comment>
<feature type="domain" description="Lipoyl-binding" evidence="11">
    <location>
        <begin position="4"/>
        <end position="78"/>
    </location>
</feature>
<evidence type="ECO:0000256" key="6">
    <source>
        <dbReference type="ARBA" id="ARBA00023315"/>
    </source>
</evidence>
<name>A0A4V1LS37_9BACT</name>
<dbReference type="FunFam" id="3.30.559.10:FF:000004">
    <property type="entry name" value="Acetyltransferase component of pyruvate dehydrogenase complex"/>
    <property type="match status" value="1"/>
</dbReference>
<keyword evidence="5 9" id="KW-0450">Lipoyl</keyword>
<dbReference type="EMBL" id="PDKJ01000001">
    <property type="protein sequence ID" value="RXJ70338.1"/>
    <property type="molecule type" value="Genomic_DNA"/>
</dbReference>
<feature type="compositionally biased region" description="Basic and acidic residues" evidence="10">
    <location>
        <begin position="87"/>
        <end position="101"/>
    </location>
</feature>
<keyword evidence="3 9" id="KW-0808">Transferase</keyword>
<evidence type="ECO:0000256" key="3">
    <source>
        <dbReference type="ARBA" id="ARBA00022679"/>
    </source>
</evidence>
<dbReference type="GO" id="GO:0005737">
    <property type="term" value="C:cytoplasm"/>
    <property type="evidence" value="ECO:0007669"/>
    <property type="project" value="TreeGrafter"/>
</dbReference>
<dbReference type="InterPro" id="IPR001078">
    <property type="entry name" value="2-oxoacid_DH_actylTfrase"/>
</dbReference>
<evidence type="ECO:0000256" key="7">
    <source>
        <dbReference type="ARBA" id="ARBA00025211"/>
    </source>
</evidence>
<dbReference type="SUPFAM" id="SSF52777">
    <property type="entry name" value="CoA-dependent acyltransferases"/>
    <property type="match status" value="1"/>
</dbReference>
<dbReference type="Pfam" id="PF02817">
    <property type="entry name" value="E3_binding"/>
    <property type="match status" value="1"/>
</dbReference>
<dbReference type="CDD" id="cd06849">
    <property type="entry name" value="lipoyl_domain"/>
    <property type="match status" value="2"/>
</dbReference>
<dbReference type="Gene3D" id="4.10.320.10">
    <property type="entry name" value="E3-binding domain"/>
    <property type="match status" value="1"/>
</dbReference>
<evidence type="ECO:0000256" key="8">
    <source>
        <dbReference type="ARBA" id="ARBA00048370"/>
    </source>
</evidence>
<evidence type="ECO:0000313" key="14">
    <source>
        <dbReference type="Proteomes" id="UP000290172"/>
    </source>
</evidence>
<sequence length="570" mass="61416">MSKIQDIFIPDLGPDKDVDLIEIMVSVGDRVEVEDGLITLETEKASMDVPTTYAGVIKEIFVKVGDKVNSGDLIAKIEVEDEGSQSDSKENKPESKTETKAEATTQTDSNSSVDLKSAEEELKAISASGAEVSCQFVNEQTICSVVEEIHVPDLGPDKDVDLIDVMVSVGDTVELDDGLITLETEKASMDVPAPFAGEIIELHVKAGMKVNSGDLIAKAIRTVVMENKVPTPAKVEPTTQKKEEKAATTVQAITASVTADSTNVLQEKAKKVYASPSVRKIAREFGVDLGFVKGTGRKGRVLKDDVKAYVKEQLNKPAVAAGGTGLGFAFPELKEVDFSQFGEIETVELNRIQKISGPSLHRNWVSMPHVTQFDETDITELEEFRKAQNAIADGFKLSPLVFVIKAAAKALAIHPKFNSSLTPDGQALVMKKYFHIGVAVDTANGLVVPVIKDADKKGFKEIALELADLSKKARDGKLKATDMQGACFTISSLGGIGGTYFTPIINAPEVAILGLSKSQIKPVWNGKDFAPRLMLPLSLSYDHKVIDGADGARFTTTLSQLLSDIRLLNL</sequence>
<dbReference type="SUPFAM" id="SSF51230">
    <property type="entry name" value="Single hybrid motif"/>
    <property type="match status" value="2"/>
</dbReference>
<evidence type="ECO:0000256" key="2">
    <source>
        <dbReference type="ARBA" id="ARBA00011484"/>
    </source>
</evidence>
<protein>
    <recommendedName>
        <fullName evidence="9">Acetyltransferase component of pyruvate dehydrogenase complex</fullName>
        <ecNumber evidence="9">2.3.1.12</ecNumber>
    </recommendedName>
</protein>
<comment type="similarity">
    <text evidence="1 9">Belongs to the 2-oxoacid dehydrogenase family.</text>
</comment>
<evidence type="ECO:0000259" key="12">
    <source>
        <dbReference type="PROSITE" id="PS51826"/>
    </source>
</evidence>
<organism evidence="13 14">
    <name type="scientific">Halarcobacter ebronensis</name>
    <dbReference type="NCBI Taxonomy" id="1462615"/>
    <lineage>
        <taxon>Bacteria</taxon>
        <taxon>Pseudomonadati</taxon>
        <taxon>Campylobacterota</taxon>
        <taxon>Epsilonproteobacteria</taxon>
        <taxon>Campylobacterales</taxon>
        <taxon>Arcobacteraceae</taxon>
        <taxon>Halarcobacter</taxon>
    </lineage>
</organism>
<proteinExistence type="inferred from homology"/>
<comment type="function">
    <text evidence="7">The pyruvate dehydrogenase complex catalyzes the overall conversion of pyruvate to acetyl-CoA and CO(2). It contains multiple copies of three enzymatic components: pyruvate dehydrogenase (E1), dihydrolipoamide acetyltransferase (E2) and lipoamide dehydrogenase (E3).</text>
</comment>
<dbReference type="InterPro" id="IPR011053">
    <property type="entry name" value="Single_hybrid_motif"/>
</dbReference>
<dbReference type="FunFam" id="4.10.320.10:FF:000002">
    <property type="entry name" value="Dihydrolipoamide acetyltransferase component of pyruvate dehydrogenase complex"/>
    <property type="match status" value="1"/>
</dbReference>
<evidence type="ECO:0000256" key="9">
    <source>
        <dbReference type="RuleBase" id="RU361137"/>
    </source>
</evidence>
<evidence type="ECO:0000256" key="10">
    <source>
        <dbReference type="SAM" id="MobiDB-lite"/>
    </source>
</evidence>
<feature type="domain" description="Lipoyl-binding" evidence="11">
    <location>
        <begin position="146"/>
        <end position="220"/>
    </location>
</feature>
<comment type="caution">
    <text evidence="13">The sequence shown here is derived from an EMBL/GenBank/DDBJ whole genome shotgun (WGS) entry which is preliminary data.</text>
</comment>
<dbReference type="InterPro" id="IPR000089">
    <property type="entry name" value="Biotin_lipoyl"/>
</dbReference>
<dbReference type="InterPro" id="IPR004167">
    <property type="entry name" value="PSBD"/>
</dbReference>
<dbReference type="InterPro" id="IPR006256">
    <property type="entry name" value="AcTrfase_Pyrv_DH_cplx"/>
</dbReference>
<dbReference type="PROSITE" id="PS50968">
    <property type="entry name" value="BIOTINYL_LIPOYL"/>
    <property type="match status" value="2"/>
</dbReference>
<dbReference type="GO" id="GO:0004742">
    <property type="term" value="F:dihydrolipoyllysine-residue acetyltransferase activity"/>
    <property type="evidence" value="ECO:0007669"/>
    <property type="project" value="UniProtKB-UniRule"/>
</dbReference>
<dbReference type="RefSeq" id="WP_128978482.1">
    <property type="nucleotide sequence ID" value="NZ_PDKJ01000001.1"/>
</dbReference>
<comment type="catalytic activity">
    <reaction evidence="8 9">
        <text>N(6)-[(R)-dihydrolipoyl]-L-lysyl-[protein] + acetyl-CoA = N(6)-[(R)-S(8)-acetyldihydrolipoyl]-L-lysyl-[protein] + CoA</text>
        <dbReference type="Rhea" id="RHEA:17017"/>
        <dbReference type="Rhea" id="RHEA-COMP:10475"/>
        <dbReference type="Rhea" id="RHEA-COMP:10478"/>
        <dbReference type="ChEBI" id="CHEBI:57287"/>
        <dbReference type="ChEBI" id="CHEBI:57288"/>
        <dbReference type="ChEBI" id="CHEBI:83100"/>
        <dbReference type="ChEBI" id="CHEBI:83111"/>
        <dbReference type="EC" id="2.3.1.12"/>
    </reaction>
</comment>
<dbReference type="PANTHER" id="PTHR43178:SF2">
    <property type="entry name" value="DIHYDROLIPOYLLYSINE-RESIDUE ACETYLTRANSFERASE COMPONENT OF PYRUVATE DEHYDROGENASE COMPLEX"/>
    <property type="match status" value="1"/>
</dbReference>
<dbReference type="NCBIfam" id="TIGR01348">
    <property type="entry name" value="PDHac_trf_long"/>
    <property type="match status" value="1"/>
</dbReference>
<dbReference type="InterPro" id="IPR003016">
    <property type="entry name" value="2-oxoA_DH_lipoyl-BS"/>
</dbReference>
<evidence type="ECO:0000256" key="4">
    <source>
        <dbReference type="ARBA" id="ARBA00022737"/>
    </source>
</evidence>
<reference evidence="13 14" key="1">
    <citation type="submission" date="2017-10" db="EMBL/GenBank/DDBJ databases">
        <title>Genomics of the genus Arcobacter.</title>
        <authorList>
            <person name="Perez-Cataluna A."/>
            <person name="Figueras M.J."/>
        </authorList>
    </citation>
    <scope>NUCLEOTIDE SEQUENCE [LARGE SCALE GENOMIC DNA]</scope>
    <source>
        <strain evidence="13 14">CECT 8993</strain>
    </source>
</reference>
<dbReference type="InterPro" id="IPR023213">
    <property type="entry name" value="CAT-like_dom_sf"/>
</dbReference>
<dbReference type="GO" id="GO:0006086">
    <property type="term" value="P:pyruvate decarboxylation to acetyl-CoA"/>
    <property type="evidence" value="ECO:0007669"/>
    <property type="project" value="TreeGrafter"/>
</dbReference>
<accession>A0A4V1LS37</accession>
<dbReference type="PROSITE" id="PS00189">
    <property type="entry name" value="LIPOYL"/>
    <property type="match status" value="2"/>
</dbReference>
<dbReference type="AlphaFoldDB" id="A0A4V1LS37"/>
<dbReference type="InterPro" id="IPR036625">
    <property type="entry name" value="E3-bd_dom_sf"/>
</dbReference>
<evidence type="ECO:0000259" key="11">
    <source>
        <dbReference type="PROSITE" id="PS50968"/>
    </source>
</evidence>
<dbReference type="GO" id="GO:0031405">
    <property type="term" value="F:lipoic acid binding"/>
    <property type="evidence" value="ECO:0007669"/>
    <property type="project" value="TreeGrafter"/>
</dbReference>
<evidence type="ECO:0000256" key="1">
    <source>
        <dbReference type="ARBA" id="ARBA00007317"/>
    </source>
</evidence>
<dbReference type="Gene3D" id="3.30.559.10">
    <property type="entry name" value="Chloramphenicol acetyltransferase-like domain"/>
    <property type="match status" value="1"/>
</dbReference>
<feature type="domain" description="Peripheral subunit-binding (PSBD)" evidence="12">
    <location>
        <begin position="273"/>
        <end position="310"/>
    </location>
</feature>
<dbReference type="EC" id="2.3.1.12" evidence="9"/>
<keyword evidence="4" id="KW-0677">Repeat</keyword>